<organism evidence="8 9">
    <name type="scientific">Mariniblastus fucicola</name>
    <dbReference type="NCBI Taxonomy" id="980251"/>
    <lineage>
        <taxon>Bacteria</taxon>
        <taxon>Pseudomonadati</taxon>
        <taxon>Planctomycetota</taxon>
        <taxon>Planctomycetia</taxon>
        <taxon>Pirellulales</taxon>
        <taxon>Pirellulaceae</taxon>
        <taxon>Mariniblastus</taxon>
    </lineage>
</organism>
<dbReference type="Pfam" id="PF01171">
    <property type="entry name" value="ATP_bind_3"/>
    <property type="match status" value="1"/>
</dbReference>
<keyword evidence="4 6" id="KW-0067">ATP-binding</keyword>
<keyword evidence="6" id="KW-0963">Cytoplasm</keyword>
<dbReference type="EMBL" id="CP042912">
    <property type="protein sequence ID" value="QEG23681.1"/>
    <property type="molecule type" value="Genomic_DNA"/>
</dbReference>
<comment type="subcellular location">
    <subcellularLocation>
        <location evidence="6">Cytoplasm</location>
    </subcellularLocation>
</comment>
<dbReference type="GO" id="GO:0032267">
    <property type="term" value="F:tRNA(Ile)-lysidine synthase activity"/>
    <property type="evidence" value="ECO:0007669"/>
    <property type="project" value="UniProtKB-EC"/>
</dbReference>
<dbReference type="InterPro" id="IPR014729">
    <property type="entry name" value="Rossmann-like_a/b/a_fold"/>
</dbReference>
<dbReference type="InterPro" id="IPR012795">
    <property type="entry name" value="tRNA_Ile_lys_synt_N"/>
</dbReference>
<gene>
    <name evidence="6 8" type="primary">tilS</name>
    <name evidence="8" type="ORF">MFFC18_35820</name>
</gene>
<comment type="similarity">
    <text evidence="6">Belongs to the tRNA(Ile)-lysidine synthase family.</text>
</comment>
<evidence type="ECO:0000256" key="6">
    <source>
        <dbReference type="HAMAP-Rule" id="MF_01161"/>
    </source>
</evidence>
<dbReference type="GO" id="GO:0005524">
    <property type="term" value="F:ATP binding"/>
    <property type="evidence" value="ECO:0007669"/>
    <property type="project" value="UniProtKB-UniRule"/>
</dbReference>
<dbReference type="SUPFAM" id="SSF52402">
    <property type="entry name" value="Adenine nucleotide alpha hydrolases-like"/>
    <property type="match status" value="1"/>
</dbReference>
<sequence length="323" mass="36264">MIEQIQIAWPCERWLQFNVLVAVSGGADSVALLRALHAIGLANAPSPGSLVVAHFNHGLRGAESDGDADFVRQLTDQLGLKFCCGHADPDCGASGESELRNQRYEFLVRTARKTNCRYIATAHHRDDQVETVLFRLFRGTGVRGLAGIPPFRVVDESLTIVRPMLEVSRDELEQALRSWNQPWRTDATNQNSEYSRNFIRNDVFPMLRERFGSVDDSVVRLANQAAEQHAFLVDQTLGLFKAVTLHADSAEIDCQQLERCPAVLLRELFMQIFRHQSWPISQLGFRELDRLAQLVLDQSNVPLFQLPGAIGCEKVDGTIRLSQ</sequence>
<keyword evidence="3 6" id="KW-0547">Nucleotide-binding</keyword>
<keyword evidence="2 6" id="KW-0819">tRNA processing</keyword>
<feature type="binding site" evidence="6">
    <location>
        <begin position="24"/>
        <end position="29"/>
    </location>
    <ligand>
        <name>ATP</name>
        <dbReference type="ChEBI" id="CHEBI:30616"/>
    </ligand>
</feature>
<keyword evidence="1 6" id="KW-0436">Ligase</keyword>
<dbReference type="Gene3D" id="3.40.50.620">
    <property type="entry name" value="HUPs"/>
    <property type="match status" value="1"/>
</dbReference>
<dbReference type="HAMAP" id="MF_01161">
    <property type="entry name" value="tRNA_Ile_lys_synt"/>
    <property type="match status" value="1"/>
</dbReference>
<dbReference type="InterPro" id="IPR011063">
    <property type="entry name" value="TilS/TtcA_N"/>
</dbReference>
<dbReference type="AlphaFoldDB" id="A0A5B9PM20"/>
<dbReference type="NCBIfam" id="TIGR02432">
    <property type="entry name" value="lysidine_TilS_N"/>
    <property type="match status" value="1"/>
</dbReference>
<reference evidence="8 9" key="1">
    <citation type="submission" date="2019-08" db="EMBL/GenBank/DDBJ databases">
        <title>Deep-cultivation of Planctomycetes and their phenomic and genomic characterization uncovers novel biology.</title>
        <authorList>
            <person name="Wiegand S."/>
            <person name="Jogler M."/>
            <person name="Boedeker C."/>
            <person name="Pinto D."/>
            <person name="Vollmers J."/>
            <person name="Rivas-Marin E."/>
            <person name="Kohn T."/>
            <person name="Peeters S.H."/>
            <person name="Heuer A."/>
            <person name="Rast P."/>
            <person name="Oberbeckmann S."/>
            <person name="Bunk B."/>
            <person name="Jeske O."/>
            <person name="Meyerdierks A."/>
            <person name="Storesund J.E."/>
            <person name="Kallscheuer N."/>
            <person name="Luecker S."/>
            <person name="Lage O.M."/>
            <person name="Pohl T."/>
            <person name="Merkel B.J."/>
            <person name="Hornburger P."/>
            <person name="Mueller R.-W."/>
            <person name="Bruemmer F."/>
            <person name="Labrenz M."/>
            <person name="Spormann A.M."/>
            <person name="Op den Camp H."/>
            <person name="Overmann J."/>
            <person name="Amann R."/>
            <person name="Jetten M.S.M."/>
            <person name="Mascher T."/>
            <person name="Medema M.H."/>
            <person name="Devos D.P."/>
            <person name="Kaster A.-K."/>
            <person name="Ovreas L."/>
            <person name="Rohde M."/>
            <person name="Galperin M.Y."/>
            <person name="Jogler C."/>
        </authorList>
    </citation>
    <scope>NUCLEOTIDE SEQUENCE [LARGE SCALE GENOMIC DNA]</scope>
    <source>
        <strain evidence="8 9">FC18</strain>
    </source>
</reference>
<comment type="function">
    <text evidence="6">Ligates lysine onto the cytidine present at position 34 of the AUA codon-specific tRNA(Ile) that contains the anticodon CAU, in an ATP-dependent manner. Cytidine is converted to lysidine, thus changing the amino acid specificity of the tRNA from methionine to isoleucine.</text>
</comment>
<dbReference type="PANTHER" id="PTHR43033">
    <property type="entry name" value="TRNA(ILE)-LYSIDINE SYNTHASE-RELATED"/>
    <property type="match status" value="1"/>
</dbReference>
<dbReference type="GO" id="GO:0006400">
    <property type="term" value="P:tRNA modification"/>
    <property type="evidence" value="ECO:0007669"/>
    <property type="project" value="UniProtKB-UniRule"/>
</dbReference>
<evidence type="ECO:0000256" key="2">
    <source>
        <dbReference type="ARBA" id="ARBA00022694"/>
    </source>
</evidence>
<name>A0A5B9PM20_9BACT</name>
<evidence type="ECO:0000313" key="9">
    <source>
        <dbReference type="Proteomes" id="UP000322214"/>
    </source>
</evidence>
<dbReference type="Proteomes" id="UP000322214">
    <property type="component" value="Chromosome"/>
</dbReference>
<keyword evidence="9" id="KW-1185">Reference proteome</keyword>
<evidence type="ECO:0000256" key="1">
    <source>
        <dbReference type="ARBA" id="ARBA00022598"/>
    </source>
</evidence>
<feature type="domain" description="tRNA(Ile)-lysidine/2-thiocytidine synthase N-terminal" evidence="7">
    <location>
        <begin position="19"/>
        <end position="201"/>
    </location>
</feature>
<comment type="catalytic activity">
    <reaction evidence="5 6">
        <text>cytidine(34) in tRNA(Ile2) + L-lysine + ATP = lysidine(34) in tRNA(Ile2) + AMP + diphosphate + H(+)</text>
        <dbReference type="Rhea" id="RHEA:43744"/>
        <dbReference type="Rhea" id="RHEA-COMP:10625"/>
        <dbReference type="Rhea" id="RHEA-COMP:10670"/>
        <dbReference type="ChEBI" id="CHEBI:15378"/>
        <dbReference type="ChEBI" id="CHEBI:30616"/>
        <dbReference type="ChEBI" id="CHEBI:32551"/>
        <dbReference type="ChEBI" id="CHEBI:33019"/>
        <dbReference type="ChEBI" id="CHEBI:82748"/>
        <dbReference type="ChEBI" id="CHEBI:83665"/>
        <dbReference type="ChEBI" id="CHEBI:456215"/>
        <dbReference type="EC" id="6.3.4.19"/>
    </reaction>
</comment>
<evidence type="ECO:0000256" key="4">
    <source>
        <dbReference type="ARBA" id="ARBA00022840"/>
    </source>
</evidence>
<dbReference type="PANTHER" id="PTHR43033:SF1">
    <property type="entry name" value="TRNA(ILE)-LYSIDINE SYNTHASE-RELATED"/>
    <property type="match status" value="1"/>
</dbReference>
<dbReference type="GO" id="GO:0005737">
    <property type="term" value="C:cytoplasm"/>
    <property type="evidence" value="ECO:0007669"/>
    <property type="project" value="UniProtKB-SubCell"/>
</dbReference>
<comment type="domain">
    <text evidence="6">The N-terminal region contains the highly conserved SGGXDS motif, predicted to be a P-loop motif involved in ATP binding.</text>
</comment>
<dbReference type="CDD" id="cd01992">
    <property type="entry name" value="TilS_N"/>
    <property type="match status" value="1"/>
</dbReference>
<evidence type="ECO:0000256" key="5">
    <source>
        <dbReference type="ARBA" id="ARBA00048539"/>
    </source>
</evidence>
<protein>
    <recommendedName>
        <fullName evidence="6">tRNA(Ile)-lysidine synthase</fullName>
        <ecNumber evidence="6">6.3.4.19</ecNumber>
    </recommendedName>
    <alternativeName>
        <fullName evidence="6">tRNA(Ile)-2-lysyl-cytidine synthase</fullName>
    </alternativeName>
    <alternativeName>
        <fullName evidence="6">tRNA(Ile)-lysidine synthetase</fullName>
    </alternativeName>
</protein>
<evidence type="ECO:0000259" key="7">
    <source>
        <dbReference type="Pfam" id="PF01171"/>
    </source>
</evidence>
<evidence type="ECO:0000256" key="3">
    <source>
        <dbReference type="ARBA" id="ARBA00022741"/>
    </source>
</evidence>
<dbReference type="KEGG" id="mff:MFFC18_35820"/>
<evidence type="ECO:0000313" key="8">
    <source>
        <dbReference type="EMBL" id="QEG23681.1"/>
    </source>
</evidence>
<proteinExistence type="inferred from homology"/>
<dbReference type="InterPro" id="IPR012094">
    <property type="entry name" value="tRNA_Ile_lys_synt"/>
</dbReference>
<accession>A0A5B9PM20</accession>
<dbReference type="EC" id="6.3.4.19" evidence="6"/>
<dbReference type="STRING" id="980251.GCA_001642875_04370"/>